<evidence type="ECO:0000256" key="16">
    <source>
        <dbReference type="ARBA" id="ARBA00023242"/>
    </source>
</evidence>
<evidence type="ECO:0000256" key="5">
    <source>
        <dbReference type="ARBA" id="ARBA00013246"/>
    </source>
</evidence>
<dbReference type="Gene3D" id="2.60.120.650">
    <property type="entry name" value="Cupin"/>
    <property type="match status" value="1"/>
</dbReference>
<comment type="cofactor">
    <cofactor evidence="1">
        <name>Fe(2+)</name>
        <dbReference type="ChEBI" id="CHEBI:29033"/>
    </cofactor>
</comment>
<dbReference type="HOGENOM" id="CLU_003540_6_1_1"/>
<comment type="subcellular location">
    <subcellularLocation>
        <location evidence="3">Nucleus</location>
    </subcellularLocation>
</comment>
<dbReference type="InterPro" id="IPR003347">
    <property type="entry name" value="JmjC_dom"/>
</dbReference>
<feature type="region of interest" description="Disordered" evidence="20">
    <location>
        <begin position="1"/>
        <end position="48"/>
    </location>
</feature>
<keyword evidence="14" id="KW-0805">Transcription regulation</keyword>
<comment type="similarity">
    <text evidence="4">Belongs to the JHDM1 histone demethylase family.</text>
</comment>
<dbReference type="PANTHER" id="PTHR23123">
    <property type="entry name" value="PHD/F-BOX CONTAINING PROTEIN"/>
    <property type="match status" value="1"/>
</dbReference>
<dbReference type="Pfam" id="PF02373">
    <property type="entry name" value="JmjC"/>
    <property type="match status" value="1"/>
</dbReference>
<evidence type="ECO:0000256" key="20">
    <source>
        <dbReference type="SAM" id="MobiDB-lite"/>
    </source>
</evidence>
<comment type="catalytic activity">
    <reaction evidence="18">
        <text>N(6),N(6)-dimethyl-L-lysyl(36)-[histone H3] + 2 2-oxoglutarate + 2 O2 = L-lysyl(36)-[histone H3] + 2 formaldehyde + 2 succinate + 2 CO2</text>
        <dbReference type="Rhea" id="RHEA:42032"/>
        <dbReference type="Rhea" id="RHEA-COMP:9785"/>
        <dbReference type="Rhea" id="RHEA-COMP:9787"/>
        <dbReference type="ChEBI" id="CHEBI:15379"/>
        <dbReference type="ChEBI" id="CHEBI:16526"/>
        <dbReference type="ChEBI" id="CHEBI:16810"/>
        <dbReference type="ChEBI" id="CHEBI:16842"/>
        <dbReference type="ChEBI" id="CHEBI:29969"/>
        <dbReference type="ChEBI" id="CHEBI:30031"/>
        <dbReference type="ChEBI" id="CHEBI:61976"/>
        <dbReference type="EC" id="1.14.11.27"/>
    </reaction>
</comment>
<gene>
    <name evidence="23" type="ORF">JAAARDRAFT_125212</name>
</gene>
<evidence type="ECO:0000256" key="9">
    <source>
        <dbReference type="ARBA" id="ARBA00022833"/>
    </source>
</evidence>
<evidence type="ECO:0000256" key="6">
    <source>
        <dbReference type="ARBA" id="ARBA00015153"/>
    </source>
</evidence>
<evidence type="ECO:0000256" key="7">
    <source>
        <dbReference type="ARBA" id="ARBA00022723"/>
    </source>
</evidence>
<keyword evidence="10" id="KW-0156">Chromatin regulator</keyword>
<comment type="function">
    <text evidence="2">Histone demethylase that specifically demethylates 'Lys-36' of histone H3, thereby playing a central role in histone code.</text>
</comment>
<dbReference type="InterPro" id="IPR019787">
    <property type="entry name" value="Znf_PHD-finger"/>
</dbReference>
<keyword evidence="24" id="KW-1185">Reference proteome</keyword>
<keyword evidence="15" id="KW-0804">Transcription</keyword>
<dbReference type="InterPro" id="IPR011011">
    <property type="entry name" value="Znf_FYVE_PHD"/>
</dbReference>
<feature type="compositionally biased region" description="Polar residues" evidence="20">
    <location>
        <begin position="37"/>
        <end position="48"/>
    </location>
</feature>
<dbReference type="InterPro" id="IPR001965">
    <property type="entry name" value="Znf_PHD"/>
</dbReference>
<dbReference type="EC" id="1.14.11.27" evidence="5"/>
<dbReference type="InterPro" id="IPR041070">
    <property type="entry name" value="JHD"/>
</dbReference>
<dbReference type="SUPFAM" id="SSF57903">
    <property type="entry name" value="FYVE/PHD zinc finger"/>
    <property type="match status" value="1"/>
</dbReference>
<evidence type="ECO:0000256" key="8">
    <source>
        <dbReference type="ARBA" id="ARBA00022771"/>
    </source>
</evidence>
<keyword evidence="8 19" id="KW-0863">Zinc-finger</keyword>
<keyword evidence="16" id="KW-0539">Nucleus</keyword>
<dbReference type="Pfam" id="PF17811">
    <property type="entry name" value="JHD"/>
    <property type="match status" value="1"/>
</dbReference>
<feature type="compositionally biased region" description="Basic and acidic residues" evidence="20">
    <location>
        <begin position="642"/>
        <end position="653"/>
    </location>
</feature>
<evidence type="ECO:0000259" key="21">
    <source>
        <dbReference type="PROSITE" id="PS50016"/>
    </source>
</evidence>
<dbReference type="InterPro" id="IPR019786">
    <property type="entry name" value="Zinc_finger_PHD-type_CS"/>
</dbReference>
<dbReference type="InterPro" id="IPR050690">
    <property type="entry name" value="JHDM1_Histone_Demethylase"/>
</dbReference>
<evidence type="ECO:0000256" key="14">
    <source>
        <dbReference type="ARBA" id="ARBA00023015"/>
    </source>
</evidence>
<dbReference type="AlphaFoldDB" id="A0A067QD75"/>
<evidence type="ECO:0000313" key="24">
    <source>
        <dbReference type="Proteomes" id="UP000027265"/>
    </source>
</evidence>
<evidence type="ECO:0000256" key="11">
    <source>
        <dbReference type="ARBA" id="ARBA00022964"/>
    </source>
</evidence>
<keyword evidence="12" id="KW-0560">Oxidoreductase</keyword>
<dbReference type="CDD" id="cd15517">
    <property type="entry name" value="PHD_TCF19_like"/>
    <property type="match status" value="1"/>
</dbReference>
<dbReference type="GO" id="GO:0008270">
    <property type="term" value="F:zinc ion binding"/>
    <property type="evidence" value="ECO:0007669"/>
    <property type="project" value="UniProtKB-KW"/>
</dbReference>
<dbReference type="Proteomes" id="UP000027265">
    <property type="component" value="Unassembled WGS sequence"/>
</dbReference>
<dbReference type="PROSITE" id="PS01359">
    <property type="entry name" value="ZF_PHD_1"/>
    <property type="match status" value="1"/>
</dbReference>
<evidence type="ECO:0000256" key="1">
    <source>
        <dbReference type="ARBA" id="ARBA00001954"/>
    </source>
</evidence>
<keyword evidence="13" id="KW-0408">Iron</keyword>
<dbReference type="SMART" id="SM00558">
    <property type="entry name" value="JmjC"/>
    <property type="match status" value="1"/>
</dbReference>
<evidence type="ECO:0000256" key="15">
    <source>
        <dbReference type="ARBA" id="ARBA00023163"/>
    </source>
</evidence>
<evidence type="ECO:0000256" key="19">
    <source>
        <dbReference type="PROSITE-ProRule" id="PRU00146"/>
    </source>
</evidence>
<dbReference type="PROSITE" id="PS51184">
    <property type="entry name" value="JMJC"/>
    <property type="match status" value="1"/>
</dbReference>
<dbReference type="OrthoDB" id="5876800at2759"/>
<dbReference type="SMART" id="SM00249">
    <property type="entry name" value="PHD"/>
    <property type="match status" value="1"/>
</dbReference>
<reference evidence="24" key="1">
    <citation type="journal article" date="2014" name="Proc. Natl. Acad. Sci. U.S.A.">
        <title>Extensive sampling of basidiomycete genomes demonstrates inadequacy of the white-rot/brown-rot paradigm for wood decay fungi.</title>
        <authorList>
            <person name="Riley R."/>
            <person name="Salamov A.A."/>
            <person name="Brown D.W."/>
            <person name="Nagy L.G."/>
            <person name="Floudas D."/>
            <person name="Held B.W."/>
            <person name="Levasseur A."/>
            <person name="Lombard V."/>
            <person name="Morin E."/>
            <person name="Otillar R."/>
            <person name="Lindquist E.A."/>
            <person name="Sun H."/>
            <person name="LaButti K.M."/>
            <person name="Schmutz J."/>
            <person name="Jabbour D."/>
            <person name="Luo H."/>
            <person name="Baker S.E."/>
            <person name="Pisabarro A.G."/>
            <person name="Walton J.D."/>
            <person name="Blanchette R.A."/>
            <person name="Henrissat B."/>
            <person name="Martin F."/>
            <person name="Cullen D."/>
            <person name="Hibbett D.S."/>
            <person name="Grigoriev I.V."/>
        </authorList>
    </citation>
    <scope>NUCLEOTIDE SEQUENCE [LARGE SCALE GENOMIC DNA]</scope>
    <source>
        <strain evidence="24">MUCL 33604</strain>
    </source>
</reference>
<dbReference type="GO" id="GO:0005634">
    <property type="term" value="C:nucleus"/>
    <property type="evidence" value="ECO:0007669"/>
    <property type="project" value="UniProtKB-SubCell"/>
</dbReference>
<keyword evidence="9" id="KW-0862">Zinc</keyword>
<feature type="region of interest" description="Disordered" evidence="20">
    <location>
        <begin position="504"/>
        <end position="540"/>
    </location>
</feature>
<keyword evidence="7" id="KW-0479">Metal-binding</keyword>
<dbReference type="InterPro" id="IPR013083">
    <property type="entry name" value="Znf_RING/FYVE/PHD"/>
</dbReference>
<evidence type="ECO:0000256" key="18">
    <source>
        <dbReference type="ARBA" id="ARBA00047915"/>
    </source>
</evidence>
<evidence type="ECO:0000256" key="17">
    <source>
        <dbReference type="ARBA" id="ARBA00031083"/>
    </source>
</evidence>
<evidence type="ECO:0000313" key="23">
    <source>
        <dbReference type="EMBL" id="KDQ60551.1"/>
    </source>
</evidence>
<evidence type="ECO:0000256" key="3">
    <source>
        <dbReference type="ARBA" id="ARBA00004123"/>
    </source>
</evidence>
<dbReference type="GO" id="GO:0140680">
    <property type="term" value="F:histone H3K36me/H3K36me2 demethylase activity"/>
    <property type="evidence" value="ECO:0007669"/>
    <property type="project" value="UniProtKB-EC"/>
</dbReference>
<name>A0A067QD75_9AGAM</name>
<accession>A0A067QD75</accession>
<protein>
    <recommendedName>
        <fullName evidence="6">JmjC domain-containing histone demethylation protein 1</fullName>
        <ecNumber evidence="5">1.14.11.27</ecNumber>
    </recommendedName>
    <alternativeName>
        <fullName evidence="17">[Histone-H3]-lysine-36 demethylase 1</fullName>
    </alternativeName>
</protein>
<evidence type="ECO:0000256" key="2">
    <source>
        <dbReference type="ARBA" id="ARBA00003909"/>
    </source>
</evidence>
<feature type="domain" description="PHD-type" evidence="21">
    <location>
        <begin position="41"/>
        <end position="98"/>
    </location>
</feature>
<dbReference type="Gene3D" id="3.30.40.10">
    <property type="entry name" value="Zinc/RING finger domain, C3HC4 (zinc finger)"/>
    <property type="match status" value="1"/>
</dbReference>
<feature type="region of interest" description="Disordered" evidence="20">
    <location>
        <begin position="630"/>
        <end position="653"/>
    </location>
</feature>
<feature type="region of interest" description="Disordered" evidence="20">
    <location>
        <begin position="573"/>
        <end position="594"/>
    </location>
</feature>
<dbReference type="InParanoid" id="A0A067QD75"/>
<keyword evidence="11" id="KW-0223">Dioxygenase</keyword>
<evidence type="ECO:0000256" key="4">
    <source>
        <dbReference type="ARBA" id="ARBA00008037"/>
    </source>
</evidence>
<proteinExistence type="inferred from homology"/>
<evidence type="ECO:0000259" key="22">
    <source>
        <dbReference type="PROSITE" id="PS51184"/>
    </source>
</evidence>
<sequence length="653" mass="74614">MVRGRRRVTRSTAQKSPEPSVDPEHTSPPPNIDKPASRSQQDSCPACTSNQTAEWNAADKENWVRCDSCKTWYHWRCAGDGGDLERIDKWFCEDCLAKDPSRTVTLKAPARKSSRKRTQQDYANLHAGVGSDPNRWLRMLEGKPIQADNFRRMKGSEVNHEWLENDENAMREPIVIESPEGLGMKMPGKDFDVEDVVKLVGEDTPVEVMDVASQSTSPGWTLGRWGEYFNTEPETRDKIRNVISLEISGTKLGDMVLPPKLVRELDWVEKFWPNTRKGKGHAYPKVQLYCLMGVAQAWTDWHIDFAGSSVYYHILRGAKVFYFVKPTPINLAAYEKWSGTDMQSHTWLGDMVDEVIKIELTAGNTMIIPTGWIHAVYTPVDTLVFGGNFLHSYNVITQLRVREIEIATQVPKKFRFPMFSKLCWYAGERYLRDLKGKEEFSPRLLESIEALAAFLVSEVRIMERGSEQAKKEAKDQVPGDRIKDPPAMARELRWRVRLMSGYSSDEEGGQRRAASAELSSSGPAMKRKRSGSNSVEESRERFRNFKPRLWARITCNPTESDRKVLRMQRPMGEDAFDGDWMDRTEDGSGGGEQVEVRRRRDVIIKVRKVDGGFERQRIERTVEEWLWNGGDSKLMNGASTLDKMDVDSQESKL</sequence>
<evidence type="ECO:0000256" key="12">
    <source>
        <dbReference type="ARBA" id="ARBA00023002"/>
    </source>
</evidence>
<dbReference type="SUPFAM" id="SSF51197">
    <property type="entry name" value="Clavaminate synthase-like"/>
    <property type="match status" value="1"/>
</dbReference>
<feature type="domain" description="JmjC" evidence="22">
    <location>
        <begin position="247"/>
        <end position="406"/>
    </location>
</feature>
<dbReference type="EMBL" id="KL197713">
    <property type="protein sequence ID" value="KDQ60551.1"/>
    <property type="molecule type" value="Genomic_DNA"/>
</dbReference>
<evidence type="ECO:0000256" key="13">
    <source>
        <dbReference type="ARBA" id="ARBA00023004"/>
    </source>
</evidence>
<dbReference type="PROSITE" id="PS50016">
    <property type="entry name" value="ZF_PHD_2"/>
    <property type="match status" value="1"/>
</dbReference>
<evidence type="ECO:0000256" key="10">
    <source>
        <dbReference type="ARBA" id="ARBA00022853"/>
    </source>
</evidence>
<organism evidence="23 24">
    <name type="scientific">Jaapia argillacea MUCL 33604</name>
    <dbReference type="NCBI Taxonomy" id="933084"/>
    <lineage>
        <taxon>Eukaryota</taxon>
        <taxon>Fungi</taxon>
        <taxon>Dikarya</taxon>
        <taxon>Basidiomycota</taxon>
        <taxon>Agaricomycotina</taxon>
        <taxon>Agaricomycetes</taxon>
        <taxon>Agaricomycetidae</taxon>
        <taxon>Jaapiales</taxon>
        <taxon>Jaapiaceae</taxon>
        <taxon>Jaapia</taxon>
    </lineage>
</organism>
<dbReference type="STRING" id="933084.A0A067QD75"/>